<dbReference type="EC" id="2.3.2.31" evidence="5"/>
<keyword evidence="6" id="KW-0808">Transferase</keyword>
<dbReference type="InterPro" id="IPR016135">
    <property type="entry name" value="UBQ-conjugating_enzyme/RWD"/>
</dbReference>
<sequence length="507" mass="58894">MSNGNQQLYVIDKTESEQEEEEELREGENPKDEVDDIRNRLEDIKLASQEHKLSEEQLKVNDRLQEEEILAMEAIYGENVIVLDREDGLRSFQINIHIEVSDKFVMSTTMDVKFGGICSEAMAIADDNSNGFLYSFKVQYLPPIVLTCLLPKAYPSHSAPFFTISVQWLDTMRISSLCQMLDTIWMGQSGKEIVYQWVDWLHNSSLSYFNFDNEIQLASFEKPDNARDRRAISTSVSPEVDIPSILKYNDDKCDEKFCQNLHECSICLSEYAGTKFVRLPCKHFFCHNCMQTYSTILLGVEKFEQWKSLLFHKTLDSMSDLVYCPRCEMACFEDEYHFAQCPKCLFTFCSLSQCPNPQCLVAIFRTEGCNHMSCSKCGLEFCYKCGKAYDKGKRHCNNCSFFSHEIIRVEREAMMKQRHAAEWHLERQRQILNQIRAQNPANLPHSCPMCCHIEYKESNKRYSNIIILLQMKQVENNNCIFCWFFRKIVGRSSQHYGPKGCKQHSAG</sequence>
<dbReference type="SMART" id="SM00591">
    <property type="entry name" value="RWD"/>
    <property type="match status" value="1"/>
</dbReference>
<accession>A0AAD4RZ45</accession>
<dbReference type="Pfam" id="PF01485">
    <property type="entry name" value="IBR"/>
    <property type="match status" value="1"/>
</dbReference>
<keyword evidence="8" id="KW-0677">Repeat</keyword>
<evidence type="ECO:0000256" key="13">
    <source>
        <dbReference type="SAM" id="MobiDB-lite"/>
    </source>
</evidence>
<dbReference type="Gene3D" id="3.10.110.10">
    <property type="entry name" value="Ubiquitin Conjugating Enzyme"/>
    <property type="match status" value="1"/>
</dbReference>
<dbReference type="PROSITE" id="PS50089">
    <property type="entry name" value="ZF_RING_2"/>
    <property type="match status" value="1"/>
</dbReference>
<dbReference type="Pfam" id="PF00097">
    <property type="entry name" value="zf-C3HC4"/>
    <property type="match status" value="1"/>
</dbReference>
<feature type="domain" description="RING-type" evidence="16">
    <location>
        <begin position="260"/>
        <end position="505"/>
    </location>
</feature>
<organism evidence="17 18">
    <name type="scientific">Papaver atlanticum</name>
    <dbReference type="NCBI Taxonomy" id="357466"/>
    <lineage>
        <taxon>Eukaryota</taxon>
        <taxon>Viridiplantae</taxon>
        <taxon>Streptophyta</taxon>
        <taxon>Embryophyta</taxon>
        <taxon>Tracheophyta</taxon>
        <taxon>Spermatophyta</taxon>
        <taxon>Magnoliopsida</taxon>
        <taxon>Ranunculales</taxon>
        <taxon>Papaveraceae</taxon>
        <taxon>Papaveroideae</taxon>
        <taxon>Papaver</taxon>
    </lineage>
</organism>
<keyword evidence="10" id="KW-0833">Ubl conjugation pathway</keyword>
<evidence type="ECO:0000256" key="9">
    <source>
        <dbReference type="ARBA" id="ARBA00022771"/>
    </source>
</evidence>
<gene>
    <name evidence="17" type="ORF">MKW98_032734</name>
</gene>
<keyword evidence="18" id="KW-1185">Reference proteome</keyword>
<dbReference type="AlphaFoldDB" id="A0AAD4RZ45"/>
<dbReference type="InterPro" id="IPR001841">
    <property type="entry name" value="Znf_RING"/>
</dbReference>
<protein>
    <recommendedName>
        <fullName evidence="5">RBR-type E3 ubiquitin transferase</fullName>
        <ecNumber evidence="5">2.3.2.31</ecNumber>
    </recommendedName>
</protein>
<dbReference type="SUPFAM" id="SSF54495">
    <property type="entry name" value="UBC-like"/>
    <property type="match status" value="1"/>
</dbReference>
<feature type="compositionally biased region" description="Basic and acidic residues" evidence="13">
    <location>
        <begin position="26"/>
        <end position="37"/>
    </location>
</feature>
<proteinExistence type="inferred from homology"/>
<comment type="function">
    <text evidence="3">Might act as an E3 ubiquitin-protein ligase, or as part of E3 complex, which accepts ubiquitin from specific E2 ubiquitin-conjugating enzymes and then transfers it to substrates.</text>
</comment>
<dbReference type="Proteomes" id="UP001202328">
    <property type="component" value="Unassembled WGS sequence"/>
</dbReference>
<dbReference type="PROSITE" id="PS51873">
    <property type="entry name" value="TRIAD"/>
    <property type="match status" value="1"/>
</dbReference>
<dbReference type="InterPro" id="IPR006575">
    <property type="entry name" value="RWD_dom"/>
</dbReference>
<evidence type="ECO:0000313" key="18">
    <source>
        <dbReference type="Proteomes" id="UP001202328"/>
    </source>
</evidence>
<dbReference type="InterPro" id="IPR044066">
    <property type="entry name" value="TRIAD_supradom"/>
</dbReference>
<dbReference type="InterPro" id="IPR017907">
    <property type="entry name" value="Znf_RING_CS"/>
</dbReference>
<evidence type="ECO:0000256" key="11">
    <source>
        <dbReference type="ARBA" id="ARBA00022833"/>
    </source>
</evidence>
<evidence type="ECO:0000256" key="4">
    <source>
        <dbReference type="ARBA" id="ARBA00005884"/>
    </source>
</evidence>
<dbReference type="Pfam" id="PF05773">
    <property type="entry name" value="RWD"/>
    <property type="match status" value="1"/>
</dbReference>
<evidence type="ECO:0000256" key="6">
    <source>
        <dbReference type="ARBA" id="ARBA00022679"/>
    </source>
</evidence>
<evidence type="ECO:0000256" key="12">
    <source>
        <dbReference type="PROSITE-ProRule" id="PRU00175"/>
    </source>
</evidence>
<dbReference type="GO" id="GO:0016567">
    <property type="term" value="P:protein ubiquitination"/>
    <property type="evidence" value="ECO:0007669"/>
    <property type="project" value="InterPro"/>
</dbReference>
<keyword evidence="11" id="KW-0862">Zinc</keyword>
<evidence type="ECO:0000256" key="7">
    <source>
        <dbReference type="ARBA" id="ARBA00022723"/>
    </source>
</evidence>
<dbReference type="Gene3D" id="1.20.120.1750">
    <property type="match status" value="1"/>
</dbReference>
<dbReference type="PROSITE" id="PS00518">
    <property type="entry name" value="ZF_RING_1"/>
    <property type="match status" value="1"/>
</dbReference>
<comment type="cofactor">
    <cofactor evidence="2">
        <name>Zn(2+)</name>
        <dbReference type="ChEBI" id="CHEBI:29105"/>
    </cofactor>
</comment>
<evidence type="ECO:0000256" key="1">
    <source>
        <dbReference type="ARBA" id="ARBA00001798"/>
    </source>
</evidence>
<dbReference type="InterPro" id="IPR018957">
    <property type="entry name" value="Znf_C3HC4_RING-type"/>
</dbReference>
<evidence type="ECO:0000313" key="17">
    <source>
        <dbReference type="EMBL" id="KAI3847408.1"/>
    </source>
</evidence>
<feature type="domain" description="RWD" evidence="15">
    <location>
        <begin position="67"/>
        <end position="208"/>
    </location>
</feature>
<dbReference type="InterPro" id="IPR002867">
    <property type="entry name" value="IBR_dom"/>
</dbReference>
<evidence type="ECO:0000256" key="3">
    <source>
        <dbReference type="ARBA" id="ARBA00003976"/>
    </source>
</evidence>
<keyword evidence="7" id="KW-0479">Metal-binding</keyword>
<dbReference type="EMBL" id="JAJJMB010016409">
    <property type="protein sequence ID" value="KAI3847408.1"/>
    <property type="molecule type" value="Genomic_DNA"/>
</dbReference>
<name>A0AAD4RZ45_9MAGN</name>
<dbReference type="InterPro" id="IPR031127">
    <property type="entry name" value="E3_UB_ligase_RBR"/>
</dbReference>
<dbReference type="SUPFAM" id="SSF57850">
    <property type="entry name" value="RING/U-box"/>
    <property type="match status" value="2"/>
</dbReference>
<dbReference type="SMART" id="SM00647">
    <property type="entry name" value="IBR"/>
    <property type="match status" value="1"/>
</dbReference>
<dbReference type="PANTHER" id="PTHR11685">
    <property type="entry name" value="RBR FAMILY RING FINGER AND IBR DOMAIN-CONTAINING"/>
    <property type="match status" value="1"/>
</dbReference>
<evidence type="ECO:0000256" key="5">
    <source>
        <dbReference type="ARBA" id="ARBA00012251"/>
    </source>
</evidence>
<dbReference type="CDD" id="cd20341">
    <property type="entry name" value="BRcat_RBR_RNF14"/>
    <property type="match status" value="1"/>
</dbReference>
<dbReference type="GO" id="GO:0008270">
    <property type="term" value="F:zinc ion binding"/>
    <property type="evidence" value="ECO:0007669"/>
    <property type="project" value="UniProtKB-KW"/>
</dbReference>
<dbReference type="PROSITE" id="PS50908">
    <property type="entry name" value="RWD"/>
    <property type="match status" value="1"/>
</dbReference>
<dbReference type="GO" id="GO:0061630">
    <property type="term" value="F:ubiquitin protein ligase activity"/>
    <property type="evidence" value="ECO:0007669"/>
    <property type="project" value="UniProtKB-EC"/>
</dbReference>
<evidence type="ECO:0000256" key="2">
    <source>
        <dbReference type="ARBA" id="ARBA00001947"/>
    </source>
</evidence>
<comment type="similarity">
    <text evidence="4">Belongs to the RBR family. Ariadne subfamily.</text>
</comment>
<dbReference type="CDD" id="cd23821">
    <property type="entry name" value="RWD_IMPACT"/>
    <property type="match status" value="1"/>
</dbReference>
<evidence type="ECO:0000256" key="8">
    <source>
        <dbReference type="ARBA" id="ARBA00022737"/>
    </source>
</evidence>
<dbReference type="SMART" id="SM00184">
    <property type="entry name" value="RING"/>
    <property type="match status" value="1"/>
</dbReference>
<comment type="caution">
    <text evidence="17">The sequence shown here is derived from an EMBL/GenBank/DDBJ whole genome shotgun (WGS) entry which is preliminary data.</text>
</comment>
<keyword evidence="9 12" id="KW-0863">Zinc-finger</keyword>
<evidence type="ECO:0000256" key="10">
    <source>
        <dbReference type="ARBA" id="ARBA00022786"/>
    </source>
</evidence>
<feature type="domain" description="RING-type" evidence="14">
    <location>
        <begin position="264"/>
        <end position="328"/>
    </location>
</feature>
<reference evidence="17" key="1">
    <citation type="submission" date="2022-04" db="EMBL/GenBank/DDBJ databases">
        <title>A functionally conserved STORR gene fusion in Papaver species that diverged 16.8 million years ago.</title>
        <authorList>
            <person name="Catania T."/>
        </authorList>
    </citation>
    <scope>NUCLEOTIDE SEQUENCE</scope>
    <source>
        <strain evidence="17">S-188037</strain>
    </source>
</reference>
<evidence type="ECO:0000259" key="14">
    <source>
        <dbReference type="PROSITE" id="PS50089"/>
    </source>
</evidence>
<evidence type="ECO:0000259" key="15">
    <source>
        <dbReference type="PROSITE" id="PS50908"/>
    </source>
</evidence>
<feature type="region of interest" description="Disordered" evidence="13">
    <location>
        <begin position="1"/>
        <end position="37"/>
    </location>
</feature>
<evidence type="ECO:0000259" key="16">
    <source>
        <dbReference type="PROSITE" id="PS51873"/>
    </source>
</evidence>
<comment type="catalytic activity">
    <reaction evidence="1">
        <text>[E2 ubiquitin-conjugating enzyme]-S-ubiquitinyl-L-cysteine + [acceptor protein]-L-lysine = [E2 ubiquitin-conjugating enzyme]-L-cysteine + [acceptor protein]-N(6)-ubiquitinyl-L-lysine.</text>
        <dbReference type="EC" id="2.3.2.31"/>
    </reaction>
</comment>